<dbReference type="EMBL" id="QUZK01000004">
    <property type="protein sequence ID" value="RFF32713.1"/>
    <property type="molecule type" value="Genomic_DNA"/>
</dbReference>
<name>A0A3E1KCS1_9GAMM</name>
<accession>A0A3E1KCS1</accession>
<dbReference type="RefSeq" id="WP_116649242.1">
    <property type="nucleotide sequence ID" value="NZ_QUZK01000004.1"/>
</dbReference>
<dbReference type="InterPro" id="IPR050141">
    <property type="entry name" value="GCL_type2/YbdK_subfam"/>
</dbReference>
<dbReference type="GO" id="GO:0042398">
    <property type="term" value="P:modified amino acid biosynthetic process"/>
    <property type="evidence" value="ECO:0007669"/>
    <property type="project" value="InterPro"/>
</dbReference>
<dbReference type="OrthoDB" id="9804786at2"/>
<dbReference type="PANTHER" id="PTHR36510">
    <property type="entry name" value="GLUTAMATE--CYSTEINE LIGASE 2-RELATED"/>
    <property type="match status" value="1"/>
</dbReference>
<gene>
    <name evidence="1" type="ORF">DZC52_00915</name>
</gene>
<evidence type="ECO:0000313" key="2">
    <source>
        <dbReference type="Proteomes" id="UP000260351"/>
    </source>
</evidence>
<dbReference type="Pfam" id="PF04107">
    <property type="entry name" value="GCS2"/>
    <property type="match status" value="1"/>
</dbReference>
<dbReference type="GO" id="GO:0004357">
    <property type="term" value="F:glutamate-cysteine ligase activity"/>
    <property type="evidence" value="ECO:0007669"/>
    <property type="project" value="InterPro"/>
</dbReference>
<sequence length="413" mass="46073">MPTIEPVTPQPHLHAFAGFGIELEYMIVDRETLAVAPMADRLLALQAGEIVNEVVKDKLAWSNELVLHVVELKTNGPADSLRGLDGAFAEDVREINAQLSPMGAMLLPTAMHPFFDPAAETRLWPHGQNEIYAAYDRIFACQGHGWSNLQSMHINLPFFDDEEFRRLHAAIRLVLPLIPALSSASPLVEGEWSGWMDSRLEFYRDNQRRIPEIAGLVVPEPVASIRDYSERILQPIYRAIGPYDPEGILADDWLNSRGAIARFERQTIEIRIIDIQECPTADLAVAEAVLALVRRLYESDETLEAGQALSTEALSSQLFSAAREGSRAAFDYEAWRSLLTSKAVEDGRALWLELLADLDVSAPAAETLSTMLERRTLAEALRQRLGEQPARAAVVDCYRELAECLDQNRLFGS</sequence>
<protein>
    <submittedName>
        <fullName evidence="1">Glutamate--cysteine ligase</fullName>
    </submittedName>
</protein>
<comment type="caution">
    <text evidence="1">The sequence shown here is derived from an EMBL/GenBank/DDBJ whole genome shotgun (WGS) entry which is preliminary data.</text>
</comment>
<dbReference type="SUPFAM" id="SSF55931">
    <property type="entry name" value="Glutamine synthetase/guanido kinase"/>
    <property type="match status" value="1"/>
</dbReference>
<dbReference type="AlphaFoldDB" id="A0A3E1KCS1"/>
<dbReference type="InterPro" id="IPR006336">
    <property type="entry name" value="GCS2"/>
</dbReference>
<dbReference type="InterPro" id="IPR014746">
    <property type="entry name" value="Gln_synth/guanido_kin_cat_dom"/>
</dbReference>
<dbReference type="Proteomes" id="UP000260351">
    <property type="component" value="Unassembled WGS sequence"/>
</dbReference>
<keyword evidence="2" id="KW-1185">Reference proteome</keyword>
<organism evidence="1 2">
    <name type="scientific">Wenzhouxiangella sediminis</name>
    <dbReference type="NCBI Taxonomy" id="1792836"/>
    <lineage>
        <taxon>Bacteria</taxon>
        <taxon>Pseudomonadati</taxon>
        <taxon>Pseudomonadota</taxon>
        <taxon>Gammaproteobacteria</taxon>
        <taxon>Chromatiales</taxon>
        <taxon>Wenzhouxiangellaceae</taxon>
        <taxon>Wenzhouxiangella</taxon>
    </lineage>
</organism>
<keyword evidence="1" id="KW-0436">Ligase</keyword>
<dbReference type="PANTHER" id="PTHR36510:SF1">
    <property type="entry name" value="GLUTAMATE--CYSTEINE LIGASE 2-RELATED"/>
    <property type="match status" value="1"/>
</dbReference>
<reference evidence="1 2" key="1">
    <citation type="submission" date="2018-08" db="EMBL/GenBank/DDBJ databases">
        <title>Wenzhouxiangella salilacus sp. nov., a novel bacterium isolated from a saline lake in Xinjiang Province, China.</title>
        <authorList>
            <person name="Han S."/>
        </authorList>
    </citation>
    <scope>NUCLEOTIDE SEQUENCE [LARGE SCALE GENOMIC DNA]</scope>
    <source>
        <strain evidence="1 2">XDB06</strain>
    </source>
</reference>
<dbReference type="Gene3D" id="3.30.590.20">
    <property type="match status" value="1"/>
</dbReference>
<proteinExistence type="predicted"/>
<evidence type="ECO:0000313" key="1">
    <source>
        <dbReference type="EMBL" id="RFF32713.1"/>
    </source>
</evidence>